<dbReference type="OrthoDB" id="8635520at2"/>
<dbReference type="PROSITE" id="PS50995">
    <property type="entry name" value="HTH_MARR_2"/>
    <property type="match status" value="1"/>
</dbReference>
<dbReference type="EMBL" id="RPFW01000004">
    <property type="protein sequence ID" value="TVZ02984.1"/>
    <property type="molecule type" value="Genomic_DNA"/>
</dbReference>
<dbReference type="InterPro" id="IPR036388">
    <property type="entry name" value="WH-like_DNA-bd_sf"/>
</dbReference>
<evidence type="ECO:0000313" key="3">
    <source>
        <dbReference type="Proteomes" id="UP000460272"/>
    </source>
</evidence>
<dbReference type="InterPro" id="IPR036390">
    <property type="entry name" value="WH_DNA-bd_sf"/>
</dbReference>
<name>A0A6P2BV94_9ACTN</name>
<dbReference type="InterPro" id="IPR000835">
    <property type="entry name" value="HTH_MarR-typ"/>
</dbReference>
<dbReference type="Pfam" id="PF12802">
    <property type="entry name" value="MarR_2"/>
    <property type="match status" value="1"/>
</dbReference>
<dbReference type="RefSeq" id="WP_145855309.1">
    <property type="nucleotide sequence ID" value="NZ_RPFW01000004.1"/>
</dbReference>
<dbReference type="GO" id="GO:0003700">
    <property type="term" value="F:DNA-binding transcription factor activity"/>
    <property type="evidence" value="ECO:0007669"/>
    <property type="project" value="InterPro"/>
</dbReference>
<dbReference type="SUPFAM" id="SSF46785">
    <property type="entry name" value="Winged helix' DNA-binding domain"/>
    <property type="match status" value="1"/>
</dbReference>
<accession>A0A6P2BV94</accession>
<organism evidence="2 3">
    <name type="scientific">Trebonia kvetii</name>
    <dbReference type="NCBI Taxonomy" id="2480626"/>
    <lineage>
        <taxon>Bacteria</taxon>
        <taxon>Bacillati</taxon>
        <taxon>Actinomycetota</taxon>
        <taxon>Actinomycetes</taxon>
        <taxon>Streptosporangiales</taxon>
        <taxon>Treboniaceae</taxon>
        <taxon>Trebonia</taxon>
    </lineage>
</organism>
<feature type="domain" description="HTH marR-type" evidence="1">
    <location>
        <begin position="24"/>
        <end position="156"/>
    </location>
</feature>
<reference evidence="2 3" key="1">
    <citation type="submission" date="2018-11" db="EMBL/GenBank/DDBJ databases">
        <title>Trebonia kvetii gen.nov., sp.nov., a novel acidophilic actinobacterium, and proposal of the new actinobacterial family Treboniaceae fam. nov.</title>
        <authorList>
            <person name="Rapoport D."/>
            <person name="Sagova-Mareckova M."/>
            <person name="Sedlacek I."/>
            <person name="Provaznik J."/>
            <person name="Kralova S."/>
            <person name="Pavlinic D."/>
            <person name="Benes V."/>
            <person name="Kopecky J."/>
        </authorList>
    </citation>
    <scope>NUCLEOTIDE SEQUENCE [LARGE SCALE GENOMIC DNA]</scope>
    <source>
        <strain evidence="2 3">15Tr583</strain>
    </source>
</reference>
<dbReference type="InterPro" id="IPR039422">
    <property type="entry name" value="MarR/SlyA-like"/>
</dbReference>
<keyword evidence="3" id="KW-1185">Reference proteome</keyword>
<evidence type="ECO:0000313" key="2">
    <source>
        <dbReference type="EMBL" id="TVZ02984.1"/>
    </source>
</evidence>
<sequence>MGTPGEAPAEVEPHWLDTEERATWLSVVSLLIKLPAALDAQLQRDAGFSHFEYNVLAGLSEAPEGSLRMSVLAAFADGSLPRLSQVITRLERRGLVRRTPDPDDGRYTLAVLTEAGRDAVVAAAPGHVETVRNLVFDPLSKAKTRQLRDICLRILGAIDPGDRCFEHHR</sequence>
<dbReference type="GO" id="GO:0006950">
    <property type="term" value="P:response to stress"/>
    <property type="evidence" value="ECO:0007669"/>
    <property type="project" value="TreeGrafter"/>
</dbReference>
<comment type="caution">
    <text evidence="2">The sequence shown here is derived from an EMBL/GenBank/DDBJ whole genome shotgun (WGS) entry which is preliminary data.</text>
</comment>
<dbReference type="PANTHER" id="PTHR33164">
    <property type="entry name" value="TRANSCRIPTIONAL REGULATOR, MARR FAMILY"/>
    <property type="match status" value="1"/>
</dbReference>
<dbReference type="SMART" id="SM00347">
    <property type="entry name" value="HTH_MARR"/>
    <property type="match status" value="1"/>
</dbReference>
<dbReference type="PANTHER" id="PTHR33164:SF99">
    <property type="entry name" value="MARR FAMILY REGULATORY PROTEIN"/>
    <property type="match status" value="1"/>
</dbReference>
<protein>
    <submittedName>
        <fullName evidence="2">MarR family transcriptional regulator</fullName>
    </submittedName>
</protein>
<dbReference type="AlphaFoldDB" id="A0A6P2BV94"/>
<dbReference type="Proteomes" id="UP000460272">
    <property type="component" value="Unassembled WGS sequence"/>
</dbReference>
<proteinExistence type="predicted"/>
<evidence type="ECO:0000259" key="1">
    <source>
        <dbReference type="PROSITE" id="PS50995"/>
    </source>
</evidence>
<gene>
    <name evidence="2" type="ORF">EAS64_21200</name>
</gene>
<dbReference type="Gene3D" id="1.10.10.10">
    <property type="entry name" value="Winged helix-like DNA-binding domain superfamily/Winged helix DNA-binding domain"/>
    <property type="match status" value="1"/>
</dbReference>